<dbReference type="GO" id="GO:0005634">
    <property type="term" value="C:nucleus"/>
    <property type="evidence" value="ECO:0007669"/>
    <property type="project" value="InterPro"/>
</dbReference>
<reference evidence="5" key="3">
    <citation type="submission" date="2025-09" db="UniProtKB">
        <authorList>
            <consortium name="Ensembl"/>
        </authorList>
    </citation>
    <scope>IDENTIFICATION</scope>
</reference>
<sequence>MTVEHEKYSFVLQWKAMSLPLEILKSEGGGNVCRNLFGPVDHNQLKKESQEMLLSFAEAAKHKWNFDFIKETPLNGDLQWERVECSEMPSVYHPCELNGKRRALTNIPQENEKENERRKDTPCNFSEQASKKDSTALATNSIKSLKRKQTTITDFYHTKRRIIQSSCKAEQ</sequence>
<dbReference type="InterPro" id="IPR003175">
    <property type="entry name" value="CDI_dom"/>
</dbReference>
<gene>
    <name evidence="5" type="primary">CDKN1A</name>
</gene>
<evidence type="ECO:0000256" key="1">
    <source>
        <dbReference type="ARBA" id="ARBA00006726"/>
    </source>
</evidence>
<dbReference type="GO" id="GO:2000045">
    <property type="term" value="P:regulation of G1/S transition of mitotic cell cycle"/>
    <property type="evidence" value="ECO:0007669"/>
    <property type="project" value="TreeGrafter"/>
</dbReference>
<reference evidence="6" key="1">
    <citation type="submission" date="2011-08" db="EMBL/GenBank/DDBJ databases">
        <title>The draft genome of Latimeria chalumnae.</title>
        <authorList>
            <person name="Di Palma F."/>
            <person name="Alfoldi J."/>
            <person name="Johnson J."/>
            <person name="Berlin A."/>
            <person name="Gnerre S."/>
            <person name="Jaffe D."/>
            <person name="MacCallum I."/>
            <person name="Young S."/>
            <person name="Walker B.J."/>
            <person name="Lander E."/>
            <person name="Lindblad-Toh K."/>
        </authorList>
    </citation>
    <scope>NUCLEOTIDE SEQUENCE [LARGE SCALE GENOMIC DNA]</scope>
    <source>
        <strain evidence="6">Wild caught</strain>
    </source>
</reference>
<dbReference type="Gene3D" id="4.10.365.10">
    <property type="entry name" value="p27"/>
    <property type="match status" value="1"/>
</dbReference>
<dbReference type="FunCoup" id="H3AJT0">
    <property type="interactions" value="1272"/>
</dbReference>
<comment type="similarity">
    <text evidence="1">Belongs to the CDI family.</text>
</comment>
<keyword evidence="2" id="KW-0649">Protein kinase inhibitor</keyword>
<accession>H3AJT0</accession>
<dbReference type="Pfam" id="PF02234">
    <property type="entry name" value="CDI"/>
    <property type="match status" value="1"/>
</dbReference>
<evidence type="ECO:0000259" key="4">
    <source>
        <dbReference type="Pfam" id="PF02234"/>
    </source>
</evidence>
<dbReference type="GO" id="GO:0000307">
    <property type="term" value="C:cyclin-dependent protein kinase holoenzyme complex"/>
    <property type="evidence" value="ECO:0007669"/>
    <property type="project" value="TreeGrafter"/>
</dbReference>
<dbReference type="Ensembl" id="ENSLACT00000009977.2">
    <property type="protein sequence ID" value="ENSLACP00000009901.2"/>
    <property type="gene ID" value="ENSLACG00000008728.2"/>
</dbReference>
<dbReference type="STRING" id="7897.ENSLACP00000009901"/>
<dbReference type="GO" id="GO:0004861">
    <property type="term" value="F:cyclin-dependent protein serine/threonine kinase inhibitor activity"/>
    <property type="evidence" value="ECO:0007669"/>
    <property type="project" value="InterPro"/>
</dbReference>
<dbReference type="OMA" id="NFAWERV"/>
<dbReference type="GO" id="GO:0006974">
    <property type="term" value="P:DNA damage response"/>
    <property type="evidence" value="ECO:0007669"/>
    <property type="project" value="TreeGrafter"/>
</dbReference>
<proteinExistence type="inferred from homology"/>
<dbReference type="KEGG" id="lcm:102361382"/>
<dbReference type="InParanoid" id="H3AJT0"/>
<feature type="domain" description="Cyclin-dependent kinase inhibitor" evidence="4">
    <location>
        <begin position="35"/>
        <end position="83"/>
    </location>
</feature>
<dbReference type="InterPro" id="IPR029841">
    <property type="entry name" value="CDKN1A"/>
</dbReference>
<dbReference type="HOGENOM" id="CLU_077692_1_1_1"/>
<dbReference type="GeneTree" id="ENSGT00940000159918"/>
<feature type="compositionally biased region" description="Basic and acidic residues" evidence="3">
    <location>
        <begin position="110"/>
        <end position="121"/>
    </location>
</feature>
<dbReference type="PANTHER" id="PTHR46778">
    <property type="entry name" value="CYCLIN-DEPENDENT KINASE INHIBITOR 1-RELATED"/>
    <property type="match status" value="1"/>
</dbReference>
<dbReference type="eggNOG" id="KOG4743">
    <property type="taxonomic scope" value="Eukaryota"/>
</dbReference>
<dbReference type="InterPro" id="IPR044898">
    <property type="entry name" value="CDI_dom_sf"/>
</dbReference>
<reference evidence="5" key="2">
    <citation type="submission" date="2025-08" db="UniProtKB">
        <authorList>
            <consortium name="Ensembl"/>
        </authorList>
    </citation>
    <scope>IDENTIFICATION</scope>
</reference>
<organism evidence="5 6">
    <name type="scientific">Latimeria chalumnae</name>
    <name type="common">Coelacanth</name>
    <dbReference type="NCBI Taxonomy" id="7897"/>
    <lineage>
        <taxon>Eukaryota</taxon>
        <taxon>Metazoa</taxon>
        <taxon>Chordata</taxon>
        <taxon>Craniata</taxon>
        <taxon>Vertebrata</taxon>
        <taxon>Euteleostomi</taxon>
        <taxon>Coelacanthiformes</taxon>
        <taxon>Coelacanthidae</taxon>
        <taxon>Latimeria</taxon>
    </lineage>
</organism>
<evidence type="ECO:0000313" key="6">
    <source>
        <dbReference type="Proteomes" id="UP000008672"/>
    </source>
</evidence>
<keyword evidence="6" id="KW-1185">Reference proteome</keyword>
<dbReference type="GO" id="GO:0072331">
    <property type="term" value="P:signal transduction by p53 class mediator"/>
    <property type="evidence" value="ECO:0007669"/>
    <property type="project" value="InterPro"/>
</dbReference>
<name>H3AJT0_LATCH</name>
<dbReference type="AlphaFoldDB" id="H3AJT0"/>
<dbReference type="OrthoDB" id="9940972at2759"/>
<evidence type="ECO:0000256" key="2">
    <source>
        <dbReference type="ARBA" id="ARBA00023013"/>
    </source>
</evidence>
<dbReference type="Bgee" id="ENSLACG00000008728">
    <property type="expression patterns" value="Expressed in pectoral fin and 5 other cell types or tissues"/>
</dbReference>
<evidence type="ECO:0000256" key="3">
    <source>
        <dbReference type="SAM" id="MobiDB-lite"/>
    </source>
</evidence>
<protein>
    <submittedName>
        <fullName evidence="5">Cyclin dependent kinase inhibitor 1A</fullName>
    </submittedName>
</protein>
<dbReference type="Proteomes" id="UP000008672">
    <property type="component" value="Unassembled WGS sequence"/>
</dbReference>
<evidence type="ECO:0000313" key="5">
    <source>
        <dbReference type="Ensembl" id="ENSLACP00000009901.2"/>
    </source>
</evidence>
<dbReference type="PANTHER" id="PTHR46778:SF1">
    <property type="entry name" value="CYCLIN-DEPENDENT KINASE INHIBITOR 1"/>
    <property type="match status" value="1"/>
</dbReference>
<feature type="region of interest" description="Disordered" evidence="3">
    <location>
        <begin position="103"/>
        <end position="136"/>
    </location>
</feature>
<dbReference type="EMBL" id="AFYH01009197">
    <property type="status" value="NOT_ANNOTATED_CDS"/>
    <property type="molecule type" value="Genomic_DNA"/>
</dbReference>